<reference evidence="8" key="4">
    <citation type="submission" date="2025-05" db="UniProtKB">
        <authorList>
            <consortium name="EnsemblFungi"/>
        </authorList>
    </citation>
    <scope>IDENTIFICATION</scope>
    <source>
        <strain evidence="8">isolate 1-1 / race 1 (BBBD)</strain>
    </source>
</reference>
<keyword evidence="1" id="KW-0479">Metal-binding</keyword>
<evidence type="ECO:0000256" key="4">
    <source>
        <dbReference type="PROSITE-ProRule" id="PRU00175"/>
    </source>
</evidence>
<dbReference type="AlphaFoldDB" id="A0A180GYS0"/>
<sequence length="243" mass="26635">MNHNPFPGDLDAAEILDLGPSSSREVCQTPSRTRSLSHHGPADGSEMSGNPTFPGTTLHTCQSSEIISQRIFNEHISGPNEMLGADDELEDFEEPDPEIDAGHQAPPPAPVADGNAPPSPSSAENQLRVQRFFRDLQESFRLMIVTNTPVPRHLAVHEIEELLDRLQTTTAGPSRAENSDEQAVLASCSICLEDDVEGDTLFVLPCHASHRFHRICLQDWLQGNTSCPLCRASLRISETEEPI</sequence>
<organism evidence="7">
    <name type="scientific">Puccinia triticina (isolate 1-1 / race 1 (BBBD))</name>
    <name type="common">Brown leaf rust fungus</name>
    <dbReference type="NCBI Taxonomy" id="630390"/>
    <lineage>
        <taxon>Eukaryota</taxon>
        <taxon>Fungi</taxon>
        <taxon>Dikarya</taxon>
        <taxon>Basidiomycota</taxon>
        <taxon>Pucciniomycotina</taxon>
        <taxon>Pucciniomycetes</taxon>
        <taxon>Pucciniales</taxon>
        <taxon>Pucciniaceae</taxon>
        <taxon>Puccinia</taxon>
    </lineage>
</organism>
<dbReference type="PROSITE" id="PS50089">
    <property type="entry name" value="ZF_RING_2"/>
    <property type="match status" value="1"/>
</dbReference>
<keyword evidence="2 4" id="KW-0863">Zinc-finger</keyword>
<gene>
    <name evidence="7" type="ORF">PTTG_00137</name>
</gene>
<dbReference type="PANTHER" id="PTHR45931:SF3">
    <property type="entry name" value="RING ZINC FINGER-CONTAINING PROTEIN"/>
    <property type="match status" value="1"/>
</dbReference>
<keyword evidence="9" id="KW-1185">Reference proteome</keyword>
<feature type="region of interest" description="Disordered" evidence="5">
    <location>
        <begin position="18"/>
        <end position="58"/>
    </location>
</feature>
<dbReference type="InterPro" id="IPR001841">
    <property type="entry name" value="Znf_RING"/>
</dbReference>
<dbReference type="EnsemblFungi" id="PTTG_00137-t43_1">
    <property type="protein sequence ID" value="PTTG_00137-t43_1-p1"/>
    <property type="gene ID" value="PTTG_00137"/>
</dbReference>
<protein>
    <submittedName>
        <fullName evidence="8">RING-type domain-containing protein</fullName>
    </submittedName>
</protein>
<feature type="compositionally biased region" description="Polar residues" evidence="5">
    <location>
        <begin position="20"/>
        <end position="34"/>
    </location>
</feature>
<feature type="compositionally biased region" description="Polar residues" evidence="5">
    <location>
        <begin position="47"/>
        <end position="58"/>
    </location>
</feature>
<dbReference type="VEuPathDB" id="FungiDB:PTTG_00137"/>
<dbReference type="EMBL" id="ADAS02000013">
    <property type="protein sequence ID" value="OAV97402.1"/>
    <property type="molecule type" value="Genomic_DNA"/>
</dbReference>
<evidence type="ECO:0000256" key="2">
    <source>
        <dbReference type="ARBA" id="ARBA00022771"/>
    </source>
</evidence>
<reference evidence="8 9" key="3">
    <citation type="journal article" date="2017" name="G3 (Bethesda)">
        <title>Comparative analysis highlights variable genome content of wheat rusts and divergence of the mating loci.</title>
        <authorList>
            <person name="Cuomo C.A."/>
            <person name="Bakkeren G."/>
            <person name="Khalil H.B."/>
            <person name="Panwar V."/>
            <person name="Joly D."/>
            <person name="Linning R."/>
            <person name="Sakthikumar S."/>
            <person name="Song X."/>
            <person name="Adiconis X."/>
            <person name="Fan L."/>
            <person name="Goldberg J.M."/>
            <person name="Levin J.Z."/>
            <person name="Young S."/>
            <person name="Zeng Q."/>
            <person name="Anikster Y."/>
            <person name="Bruce M."/>
            <person name="Wang M."/>
            <person name="Yin C."/>
            <person name="McCallum B."/>
            <person name="Szabo L.J."/>
            <person name="Hulbert S."/>
            <person name="Chen X."/>
            <person name="Fellers J.P."/>
        </authorList>
    </citation>
    <scope>NUCLEOTIDE SEQUENCE</scope>
    <source>
        <strain evidence="9">Isolate 1-1 / race 1 (BBBD)</strain>
        <strain evidence="8">isolate 1-1 / race 1 (BBBD)</strain>
    </source>
</reference>
<evidence type="ECO:0000256" key="1">
    <source>
        <dbReference type="ARBA" id="ARBA00022723"/>
    </source>
</evidence>
<feature type="domain" description="RING-type" evidence="6">
    <location>
        <begin position="188"/>
        <end position="231"/>
    </location>
</feature>
<dbReference type="Proteomes" id="UP000005240">
    <property type="component" value="Unassembled WGS sequence"/>
</dbReference>
<dbReference type="GO" id="GO:0006511">
    <property type="term" value="P:ubiquitin-dependent protein catabolic process"/>
    <property type="evidence" value="ECO:0007669"/>
    <property type="project" value="TreeGrafter"/>
</dbReference>
<evidence type="ECO:0000256" key="5">
    <source>
        <dbReference type="SAM" id="MobiDB-lite"/>
    </source>
</evidence>
<evidence type="ECO:0000259" key="6">
    <source>
        <dbReference type="PROSITE" id="PS50089"/>
    </source>
</evidence>
<dbReference type="SUPFAM" id="SSF57850">
    <property type="entry name" value="RING/U-box"/>
    <property type="match status" value="1"/>
</dbReference>
<dbReference type="GO" id="GO:0008270">
    <property type="term" value="F:zinc ion binding"/>
    <property type="evidence" value="ECO:0007669"/>
    <property type="project" value="UniProtKB-KW"/>
</dbReference>
<dbReference type="Pfam" id="PF13639">
    <property type="entry name" value="zf-RING_2"/>
    <property type="match status" value="1"/>
</dbReference>
<feature type="region of interest" description="Disordered" evidence="5">
    <location>
        <begin position="92"/>
        <end position="124"/>
    </location>
</feature>
<name>A0A180GYS0_PUCT1</name>
<dbReference type="InterPro" id="IPR051834">
    <property type="entry name" value="RING_finger_E3_ligase"/>
</dbReference>
<proteinExistence type="predicted"/>
<dbReference type="OrthoDB" id="8062037at2759"/>
<keyword evidence="3" id="KW-0862">Zinc</keyword>
<reference evidence="7" key="1">
    <citation type="submission" date="2009-11" db="EMBL/GenBank/DDBJ databases">
        <authorList>
            <consortium name="The Broad Institute Genome Sequencing Platform"/>
            <person name="Ward D."/>
            <person name="Feldgarden M."/>
            <person name="Earl A."/>
            <person name="Young S.K."/>
            <person name="Zeng Q."/>
            <person name="Koehrsen M."/>
            <person name="Alvarado L."/>
            <person name="Berlin A."/>
            <person name="Bochicchio J."/>
            <person name="Borenstein D."/>
            <person name="Chapman S.B."/>
            <person name="Chen Z."/>
            <person name="Engels R."/>
            <person name="Freedman E."/>
            <person name="Gellesch M."/>
            <person name="Goldberg J."/>
            <person name="Griggs A."/>
            <person name="Gujja S."/>
            <person name="Heilman E."/>
            <person name="Heiman D."/>
            <person name="Hepburn T."/>
            <person name="Howarth C."/>
            <person name="Jen D."/>
            <person name="Larson L."/>
            <person name="Lewis B."/>
            <person name="Mehta T."/>
            <person name="Park D."/>
            <person name="Pearson M."/>
            <person name="Roberts A."/>
            <person name="Saif S."/>
            <person name="Shea T."/>
            <person name="Shenoy N."/>
            <person name="Sisk P."/>
            <person name="Stolte C."/>
            <person name="Sykes S."/>
            <person name="Thomson T."/>
            <person name="Walk T."/>
            <person name="White J."/>
            <person name="Yandava C."/>
            <person name="Izard J."/>
            <person name="Baranova O.V."/>
            <person name="Blanton J.M."/>
            <person name="Tanner A.C."/>
            <person name="Dewhirst F.E."/>
            <person name="Haas B."/>
            <person name="Nusbaum C."/>
            <person name="Birren B."/>
        </authorList>
    </citation>
    <scope>NUCLEOTIDE SEQUENCE [LARGE SCALE GENOMIC DNA]</scope>
    <source>
        <strain evidence="7">1-1 BBBD Race 1</strain>
    </source>
</reference>
<evidence type="ECO:0000256" key="3">
    <source>
        <dbReference type="ARBA" id="ARBA00022833"/>
    </source>
</evidence>
<dbReference type="GO" id="GO:0005634">
    <property type="term" value="C:nucleus"/>
    <property type="evidence" value="ECO:0007669"/>
    <property type="project" value="TreeGrafter"/>
</dbReference>
<reference evidence="7" key="2">
    <citation type="submission" date="2016-05" db="EMBL/GenBank/DDBJ databases">
        <title>Comparative analysis highlights variable genome content of wheat rusts and divergence of the mating loci.</title>
        <authorList>
            <person name="Cuomo C.A."/>
            <person name="Bakkeren G."/>
            <person name="Szabo L."/>
            <person name="Khalil H."/>
            <person name="Joly D."/>
            <person name="Goldberg J."/>
            <person name="Young S."/>
            <person name="Zeng Q."/>
            <person name="Fellers J."/>
        </authorList>
    </citation>
    <scope>NUCLEOTIDE SEQUENCE [LARGE SCALE GENOMIC DNA]</scope>
    <source>
        <strain evidence="7">1-1 BBBD Race 1</strain>
    </source>
</reference>
<accession>A0A180GYS0</accession>
<evidence type="ECO:0000313" key="9">
    <source>
        <dbReference type="Proteomes" id="UP000005240"/>
    </source>
</evidence>
<dbReference type="GO" id="GO:0061630">
    <property type="term" value="F:ubiquitin protein ligase activity"/>
    <property type="evidence" value="ECO:0007669"/>
    <property type="project" value="TreeGrafter"/>
</dbReference>
<evidence type="ECO:0000313" key="7">
    <source>
        <dbReference type="EMBL" id="OAV97402.1"/>
    </source>
</evidence>
<dbReference type="Gene3D" id="3.30.40.10">
    <property type="entry name" value="Zinc/RING finger domain, C3HC4 (zinc finger)"/>
    <property type="match status" value="1"/>
</dbReference>
<dbReference type="SMART" id="SM00184">
    <property type="entry name" value="RING"/>
    <property type="match status" value="1"/>
</dbReference>
<evidence type="ECO:0000313" key="8">
    <source>
        <dbReference type="EnsemblFungi" id="PTTG_00137-t43_1-p1"/>
    </source>
</evidence>
<dbReference type="PANTHER" id="PTHR45931">
    <property type="entry name" value="SI:CH211-59O9.10"/>
    <property type="match status" value="1"/>
</dbReference>
<dbReference type="InterPro" id="IPR013083">
    <property type="entry name" value="Znf_RING/FYVE/PHD"/>
</dbReference>